<dbReference type="Proteomes" id="UP001497535">
    <property type="component" value="Unassembled WGS sequence"/>
</dbReference>
<dbReference type="EMBL" id="CAVMJV010000032">
    <property type="protein sequence ID" value="CAK5077433.1"/>
    <property type="molecule type" value="Genomic_DNA"/>
</dbReference>
<proteinExistence type="predicted"/>
<protein>
    <submittedName>
        <fullName evidence="1">Uncharacterized protein</fullName>
    </submittedName>
</protein>
<accession>A0ACB0ZEM9</accession>
<reference evidence="1" key="1">
    <citation type="submission" date="2023-11" db="EMBL/GenBank/DDBJ databases">
        <authorList>
            <person name="Poullet M."/>
        </authorList>
    </citation>
    <scope>NUCLEOTIDE SEQUENCE</scope>
    <source>
        <strain evidence="1">E1834</strain>
    </source>
</reference>
<sequence length="284" mass="34023">MAILTYNEVYHLGLSKNEVRLQKIFFKSRTLCPFHYDEQQHKSTNLNGDFVFKYFLMNLKEFQLRTDELRDLQDFEEDCMDDLARRKFRLKDNNCPERRRNSDRHCFSDFSSCNRELLVQLQKMQAKIDKLEQKQEKLFEKFVERQNKKCRQEQQLTENRKNKKEGKLNNKKEIPKAKVLPMTLNNEELNILEEEQQISIPQILIPEEEEDREESSDSSGHSNQSYENEENLVEGMEIERENEGNNGQQQPQQGHLNIIDDNRQRNYSVSLSEDLEQMFGMLRM</sequence>
<name>A0ACB0ZEM9_MELEN</name>
<evidence type="ECO:0000313" key="2">
    <source>
        <dbReference type="Proteomes" id="UP001497535"/>
    </source>
</evidence>
<organism evidence="1 2">
    <name type="scientific">Meloidogyne enterolobii</name>
    <name type="common">Root-knot nematode worm</name>
    <name type="synonym">Meloidogyne mayaguensis</name>
    <dbReference type="NCBI Taxonomy" id="390850"/>
    <lineage>
        <taxon>Eukaryota</taxon>
        <taxon>Metazoa</taxon>
        <taxon>Ecdysozoa</taxon>
        <taxon>Nematoda</taxon>
        <taxon>Chromadorea</taxon>
        <taxon>Rhabditida</taxon>
        <taxon>Tylenchina</taxon>
        <taxon>Tylenchomorpha</taxon>
        <taxon>Tylenchoidea</taxon>
        <taxon>Meloidogynidae</taxon>
        <taxon>Meloidogyninae</taxon>
        <taxon>Meloidogyne</taxon>
    </lineage>
</organism>
<comment type="caution">
    <text evidence="1">The sequence shown here is derived from an EMBL/GenBank/DDBJ whole genome shotgun (WGS) entry which is preliminary data.</text>
</comment>
<keyword evidence="2" id="KW-1185">Reference proteome</keyword>
<gene>
    <name evidence="1" type="ORF">MENTE1834_LOCUS24352</name>
</gene>
<evidence type="ECO:0000313" key="1">
    <source>
        <dbReference type="EMBL" id="CAK5077433.1"/>
    </source>
</evidence>